<organism evidence="2 3">
    <name type="scientific">Methylovirgula ligni</name>
    <dbReference type="NCBI Taxonomy" id="569860"/>
    <lineage>
        <taxon>Bacteria</taxon>
        <taxon>Pseudomonadati</taxon>
        <taxon>Pseudomonadota</taxon>
        <taxon>Alphaproteobacteria</taxon>
        <taxon>Hyphomicrobiales</taxon>
        <taxon>Beijerinckiaceae</taxon>
        <taxon>Methylovirgula</taxon>
    </lineage>
</organism>
<accession>A0A3D9YYG0</accession>
<dbReference type="GO" id="GO:0006633">
    <property type="term" value="P:fatty acid biosynthetic process"/>
    <property type="evidence" value="ECO:0007669"/>
    <property type="project" value="TreeGrafter"/>
</dbReference>
<dbReference type="SUPFAM" id="SSF54637">
    <property type="entry name" value="Thioesterase/thiol ester dehydrase-isomerase"/>
    <property type="match status" value="1"/>
</dbReference>
<protein>
    <submittedName>
        <fullName evidence="2">Acyl dehydratase</fullName>
    </submittedName>
</protein>
<evidence type="ECO:0000313" key="3">
    <source>
        <dbReference type="Proteomes" id="UP000256900"/>
    </source>
</evidence>
<dbReference type="PANTHER" id="PTHR43437:SF3">
    <property type="entry name" value="HYDROXYACYL-THIOESTER DEHYDRATASE TYPE 2, MITOCHONDRIAL"/>
    <property type="match status" value="1"/>
</dbReference>
<gene>
    <name evidence="2" type="ORF">DES32_1424</name>
</gene>
<dbReference type="InterPro" id="IPR050965">
    <property type="entry name" value="UPF0336/Enoyl-CoA_hydratase"/>
</dbReference>
<evidence type="ECO:0000313" key="2">
    <source>
        <dbReference type="EMBL" id="REF87794.1"/>
    </source>
</evidence>
<dbReference type="RefSeq" id="WP_245411209.1">
    <property type="nucleotide sequence ID" value="NZ_CP025086.1"/>
</dbReference>
<keyword evidence="3" id="KW-1185">Reference proteome</keyword>
<feature type="domain" description="MaoC-like" evidence="1">
    <location>
        <begin position="32"/>
        <end position="113"/>
    </location>
</feature>
<name>A0A3D9YYG0_9HYPH</name>
<dbReference type="GO" id="GO:0019171">
    <property type="term" value="F:(3R)-hydroxyacyl-[acyl-carrier-protein] dehydratase activity"/>
    <property type="evidence" value="ECO:0007669"/>
    <property type="project" value="TreeGrafter"/>
</dbReference>
<dbReference type="InterPro" id="IPR002539">
    <property type="entry name" value="MaoC-like_dom"/>
</dbReference>
<comment type="caution">
    <text evidence="2">The sequence shown here is derived from an EMBL/GenBank/DDBJ whole genome shotgun (WGS) entry which is preliminary data.</text>
</comment>
<evidence type="ECO:0000259" key="1">
    <source>
        <dbReference type="Pfam" id="PF01575"/>
    </source>
</evidence>
<reference evidence="2 3" key="1">
    <citation type="submission" date="2018-08" db="EMBL/GenBank/DDBJ databases">
        <title>Genomic Encyclopedia of Type Strains, Phase IV (KMG-IV): sequencing the most valuable type-strain genomes for metagenomic binning, comparative biology and taxonomic classification.</title>
        <authorList>
            <person name="Goeker M."/>
        </authorList>
    </citation>
    <scope>NUCLEOTIDE SEQUENCE [LARGE SCALE GENOMIC DNA]</scope>
    <source>
        <strain evidence="2 3">BW863</strain>
    </source>
</reference>
<dbReference type="CDD" id="cd03441">
    <property type="entry name" value="R_hydratase_like"/>
    <property type="match status" value="1"/>
</dbReference>
<dbReference type="AlphaFoldDB" id="A0A3D9YYG0"/>
<dbReference type="Proteomes" id="UP000256900">
    <property type="component" value="Unassembled WGS sequence"/>
</dbReference>
<proteinExistence type="predicted"/>
<dbReference type="InterPro" id="IPR029069">
    <property type="entry name" value="HotDog_dom_sf"/>
</dbReference>
<dbReference type="Pfam" id="PF01575">
    <property type="entry name" value="MaoC_dehydratas"/>
    <property type="match status" value="1"/>
</dbReference>
<dbReference type="EMBL" id="QUMO01000002">
    <property type="protein sequence ID" value="REF87794.1"/>
    <property type="molecule type" value="Genomic_DNA"/>
</dbReference>
<sequence length="142" mass="14592">MTSALADSSAAFPKAGDKLPPQTFGPFDMPHLARYADVSGDTNPIHLDAALAQQAGLAAPPVQGMLLMGAFEPALAAWQPNLVLQRLSAKFLRPVLAGESIVVSGRVGSVAGGRVTLRLMAHNAQREIVVLGEAALIAASGA</sequence>
<dbReference type="PANTHER" id="PTHR43437">
    <property type="entry name" value="HYDROXYACYL-THIOESTER DEHYDRATASE TYPE 2, MITOCHONDRIAL-RELATED"/>
    <property type="match status" value="1"/>
</dbReference>
<dbReference type="Gene3D" id="3.10.129.10">
    <property type="entry name" value="Hotdog Thioesterase"/>
    <property type="match status" value="1"/>
</dbReference>